<evidence type="ECO:0000256" key="5">
    <source>
        <dbReference type="ARBA" id="ARBA00022491"/>
    </source>
</evidence>
<gene>
    <name evidence="15" type="ORF">Cgig2_006074</name>
</gene>
<keyword evidence="12" id="KW-0539">Nucleus</keyword>
<evidence type="ECO:0000313" key="15">
    <source>
        <dbReference type="EMBL" id="KAJ8452269.1"/>
    </source>
</evidence>
<sequence>MEGEANSGGNDSVRRRVGLVYDERMCLHHTPDGDDHPECPDRTRVIWNKLRDSGLLSRCVLLGAKEAEDRYIQLVHSKSHVDLIKSISSKQFDSRRDRIASKFNSIYFNKGSSEAAYLAAGSVLEAAEKVAKGDLDSAFAIVRPPGHHAEENEPMGFCLFNNVAIAASYLLNERPELGIRKILIVDWDVHHGNATQKMFWKDSRVLFFSVHRHDFGCFYPATDDGSHIMIGEGPGKGYNINVPWEHGRCGDPDYFAVWDHVLIPVAKEFNPDMIIVSAGFDAAVRDPLGGCCITAYGYSVMLRKLMDFAQGKVLLALEGGYNLQSLANSAHACVQVLLEGKPIVGSSEAYPFESTWRVIENVRQKLSVHWQSLSEELPKKLTSLRAAPPQLIDMSSDSETDNLDDAVKDIIQPFSELKVDADQDEEKKDSATWRSELRLVDVWYASYGSNMWKPRFLCYIQGGKVEGMHKPCSGSMDKNPPKYVLSKNIPHRLFFGRDYTLTWGSGGVAFLHPEGNTQDKAYICMYRITLEQFNDILFQENLLSCDADSPLFDLGALEAIKSRRSMSPEAIKGGWYHNVVFLGEEQGIPILTMTCNLADVEAFKSGKLSLHAPGKEYANTLIRGLTEGQLLSEAEATIYIEEAASQPL</sequence>
<keyword evidence="9" id="KW-0156">Chromatin regulator</keyword>
<evidence type="ECO:0000256" key="4">
    <source>
        <dbReference type="ARBA" id="ARBA00012111"/>
    </source>
</evidence>
<dbReference type="GO" id="GO:0141221">
    <property type="term" value="F:histone deacetylase activity, hydrolytic mechanism"/>
    <property type="evidence" value="ECO:0007669"/>
    <property type="project" value="UniProtKB-EC"/>
</dbReference>
<dbReference type="InterPro" id="IPR023696">
    <property type="entry name" value="Ureohydrolase_dom_sf"/>
</dbReference>
<dbReference type="GO" id="GO:0005737">
    <property type="term" value="C:cytoplasm"/>
    <property type="evidence" value="ECO:0007669"/>
    <property type="project" value="UniProtKB-ARBA"/>
</dbReference>
<dbReference type="GO" id="GO:0040029">
    <property type="term" value="P:epigenetic regulation of gene expression"/>
    <property type="evidence" value="ECO:0007669"/>
    <property type="project" value="TreeGrafter"/>
</dbReference>
<proteinExistence type="inferred from homology"/>
<dbReference type="GO" id="GO:0046872">
    <property type="term" value="F:metal ion binding"/>
    <property type="evidence" value="ECO:0007669"/>
    <property type="project" value="UniProtKB-KW"/>
</dbReference>
<dbReference type="InterPro" id="IPR037138">
    <property type="entry name" value="His_deacetylse_dom_sf"/>
</dbReference>
<evidence type="ECO:0000256" key="12">
    <source>
        <dbReference type="ARBA" id="ARBA00023242"/>
    </source>
</evidence>
<dbReference type="AlphaFoldDB" id="A0A9Q1KYZ0"/>
<dbReference type="FunFam" id="3.40.800.20:FF:000014">
    <property type="entry name" value="Histone deacetylase 15"/>
    <property type="match status" value="1"/>
</dbReference>
<protein>
    <recommendedName>
        <fullName evidence="4">histone deacetylase</fullName>
        <ecNumber evidence="4">3.5.1.98</ecNumber>
    </recommendedName>
</protein>
<keyword evidence="5" id="KW-0678">Repressor</keyword>
<comment type="similarity">
    <text evidence="3">Belongs to the histone deacetylase family. HD type 2 subfamily.</text>
</comment>
<evidence type="ECO:0000256" key="2">
    <source>
        <dbReference type="ARBA" id="ARBA00004123"/>
    </source>
</evidence>
<evidence type="ECO:0000256" key="7">
    <source>
        <dbReference type="ARBA" id="ARBA00022801"/>
    </source>
</evidence>
<keyword evidence="11" id="KW-0804">Transcription</keyword>
<evidence type="ECO:0000313" key="16">
    <source>
        <dbReference type="Proteomes" id="UP001153076"/>
    </source>
</evidence>
<dbReference type="Pfam" id="PF00850">
    <property type="entry name" value="Hist_deacetyl"/>
    <property type="match status" value="1"/>
</dbReference>
<dbReference type="Gene3D" id="3.40.800.20">
    <property type="entry name" value="Histone deacetylase domain"/>
    <property type="match status" value="1"/>
</dbReference>
<dbReference type="PRINTS" id="PR01270">
    <property type="entry name" value="HDASUPER"/>
</dbReference>
<dbReference type="EMBL" id="JAKOGI010000005">
    <property type="protein sequence ID" value="KAJ8452269.1"/>
    <property type="molecule type" value="Genomic_DNA"/>
</dbReference>
<comment type="catalytic activity">
    <reaction evidence="13">
        <text>N(6)-acetyl-L-lysyl-[histone] + H2O = L-lysyl-[histone] + acetate</text>
        <dbReference type="Rhea" id="RHEA:58196"/>
        <dbReference type="Rhea" id="RHEA-COMP:9845"/>
        <dbReference type="Rhea" id="RHEA-COMP:11338"/>
        <dbReference type="ChEBI" id="CHEBI:15377"/>
        <dbReference type="ChEBI" id="CHEBI:29969"/>
        <dbReference type="ChEBI" id="CHEBI:30089"/>
        <dbReference type="ChEBI" id="CHEBI:61930"/>
        <dbReference type="EC" id="3.5.1.98"/>
    </reaction>
    <physiologicalReaction direction="left-to-right" evidence="13">
        <dbReference type="Rhea" id="RHEA:58197"/>
    </physiologicalReaction>
</comment>
<comment type="cofactor">
    <cofactor evidence="1">
        <name>Zn(2+)</name>
        <dbReference type="ChEBI" id="CHEBI:29105"/>
    </cofactor>
</comment>
<organism evidence="15 16">
    <name type="scientific">Carnegiea gigantea</name>
    <dbReference type="NCBI Taxonomy" id="171969"/>
    <lineage>
        <taxon>Eukaryota</taxon>
        <taxon>Viridiplantae</taxon>
        <taxon>Streptophyta</taxon>
        <taxon>Embryophyta</taxon>
        <taxon>Tracheophyta</taxon>
        <taxon>Spermatophyta</taxon>
        <taxon>Magnoliopsida</taxon>
        <taxon>eudicotyledons</taxon>
        <taxon>Gunneridae</taxon>
        <taxon>Pentapetalae</taxon>
        <taxon>Caryophyllales</taxon>
        <taxon>Cactineae</taxon>
        <taxon>Cactaceae</taxon>
        <taxon>Cactoideae</taxon>
        <taxon>Echinocereeae</taxon>
        <taxon>Carnegiea</taxon>
    </lineage>
</organism>
<evidence type="ECO:0000256" key="6">
    <source>
        <dbReference type="ARBA" id="ARBA00022723"/>
    </source>
</evidence>
<accession>A0A9Q1KYZ0</accession>
<dbReference type="PANTHER" id="PTHR10625:SF25">
    <property type="entry name" value="HISTONE DEACETYLASE 18-RELATED"/>
    <property type="match status" value="1"/>
</dbReference>
<evidence type="ECO:0000256" key="11">
    <source>
        <dbReference type="ARBA" id="ARBA00023163"/>
    </source>
</evidence>
<comment type="subcellular location">
    <subcellularLocation>
        <location evidence="2">Nucleus</location>
    </subcellularLocation>
</comment>
<comment type="caution">
    <text evidence="15">The sequence shown here is derived from an EMBL/GenBank/DDBJ whole genome shotgun (WGS) entry which is preliminary data.</text>
</comment>
<dbReference type="Proteomes" id="UP001153076">
    <property type="component" value="Unassembled WGS sequence"/>
</dbReference>
<evidence type="ECO:0000256" key="9">
    <source>
        <dbReference type="ARBA" id="ARBA00022853"/>
    </source>
</evidence>
<evidence type="ECO:0000256" key="10">
    <source>
        <dbReference type="ARBA" id="ARBA00023015"/>
    </source>
</evidence>
<dbReference type="InterPro" id="IPR023801">
    <property type="entry name" value="His_deacetylse_dom"/>
</dbReference>
<evidence type="ECO:0000256" key="13">
    <source>
        <dbReference type="ARBA" id="ARBA00049416"/>
    </source>
</evidence>
<keyword evidence="6" id="KW-0479">Metal-binding</keyword>
<evidence type="ECO:0000259" key="14">
    <source>
        <dbReference type="Pfam" id="PF00850"/>
    </source>
</evidence>
<evidence type="ECO:0000256" key="8">
    <source>
        <dbReference type="ARBA" id="ARBA00022833"/>
    </source>
</evidence>
<dbReference type="EC" id="3.5.1.98" evidence="4"/>
<dbReference type="SUPFAM" id="SSF52768">
    <property type="entry name" value="Arginase/deacetylase"/>
    <property type="match status" value="1"/>
</dbReference>
<dbReference type="InterPro" id="IPR000286">
    <property type="entry name" value="HDACs"/>
</dbReference>
<keyword evidence="8" id="KW-0862">Zinc</keyword>
<name>A0A9Q1KYZ0_9CARY</name>
<dbReference type="OrthoDB" id="424012at2759"/>
<keyword evidence="7" id="KW-0378">Hydrolase</keyword>
<dbReference type="GO" id="GO:0050793">
    <property type="term" value="P:regulation of developmental process"/>
    <property type="evidence" value="ECO:0007669"/>
    <property type="project" value="UniProtKB-ARBA"/>
</dbReference>
<evidence type="ECO:0000256" key="3">
    <source>
        <dbReference type="ARBA" id="ARBA00007738"/>
    </source>
</evidence>
<dbReference type="GO" id="GO:0000118">
    <property type="term" value="C:histone deacetylase complex"/>
    <property type="evidence" value="ECO:0007669"/>
    <property type="project" value="TreeGrafter"/>
</dbReference>
<dbReference type="PANTHER" id="PTHR10625">
    <property type="entry name" value="HISTONE DEACETYLASE HDAC1-RELATED"/>
    <property type="match status" value="1"/>
</dbReference>
<feature type="domain" description="Histone deacetylase" evidence="14">
    <location>
        <begin position="36"/>
        <end position="337"/>
    </location>
</feature>
<reference evidence="15" key="1">
    <citation type="submission" date="2022-04" db="EMBL/GenBank/DDBJ databases">
        <title>Carnegiea gigantea Genome sequencing and assembly v2.</title>
        <authorList>
            <person name="Copetti D."/>
            <person name="Sanderson M.J."/>
            <person name="Burquez A."/>
            <person name="Wojciechowski M.F."/>
        </authorList>
    </citation>
    <scope>NUCLEOTIDE SEQUENCE</scope>
    <source>
        <strain evidence="15">SGP5-SGP5p</strain>
        <tissue evidence="15">Aerial part</tissue>
    </source>
</reference>
<keyword evidence="16" id="KW-1185">Reference proteome</keyword>
<keyword evidence="10" id="KW-0805">Transcription regulation</keyword>
<dbReference type="Gene3D" id="3.10.490.10">
    <property type="entry name" value="Gamma-glutamyl cyclotransferase-like"/>
    <property type="match status" value="1"/>
</dbReference>
<evidence type="ECO:0000256" key="1">
    <source>
        <dbReference type="ARBA" id="ARBA00001947"/>
    </source>
</evidence>